<dbReference type="PROSITE" id="PS00662">
    <property type="entry name" value="T2SP_E"/>
    <property type="match status" value="1"/>
</dbReference>
<evidence type="ECO:0000313" key="6">
    <source>
        <dbReference type="Proteomes" id="UP000473699"/>
    </source>
</evidence>
<dbReference type="Pfam" id="PF05157">
    <property type="entry name" value="MshEN"/>
    <property type="match status" value="1"/>
</dbReference>
<dbReference type="GO" id="GO:0005524">
    <property type="term" value="F:ATP binding"/>
    <property type="evidence" value="ECO:0007669"/>
    <property type="project" value="UniProtKB-KW"/>
</dbReference>
<accession>A0A6L5YAL9</accession>
<dbReference type="InterPro" id="IPR007831">
    <property type="entry name" value="T2SS_GspE_N"/>
</dbReference>
<dbReference type="RefSeq" id="WP_154528348.1">
    <property type="nucleotide sequence ID" value="NZ_VUNH01000003.1"/>
</dbReference>
<dbReference type="InterPro" id="IPR001482">
    <property type="entry name" value="T2SS/T4SS_dom"/>
</dbReference>
<evidence type="ECO:0000259" key="4">
    <source>
        <dbReference type="PROSITE" id="PS00662"/>
    </source>
</evidence>
<sequence length="504" mass="54905">MMLSESGALPPSRVALARLHPAPEALRLISFETAARLRVLPLTIAPDGHLHVMAEEPRSLPCADELQALARRRVELIPSSVPDLAAEIRRAYQFSGRIARLSADYLHDERNDEAASERLDDASPVSQIVESMVAQAIGERASDIHIEPGEKESRVRFRIDGRLVDAVRFPSGIHRAVTARVKIMAGMDIAESRLPQDGRMLRDVEGRKVDFRISTLPSVRGEKAVLRILDRERALRGLEGLGCEAAELARIKNLLNVPNGIVLNTGPTGSGKTTTLYAMLERLNLAEFNAVTVEDPVEYDIPGVTQVQVNERSGLSFAAALRSILRQDPDIVMLGEIRDGETALLAVRAALTGHVVLSTLHTNDAASAALRLIDMGAPAFLVASALRGVMAQRLVRKLCPHCRQPYALPERECERLGLPHGSVFYRPVGCPLCDGRGYAGRTAIFEVLAVDEEISALIAREESVSTLREAAVRKGMRTLERSGIAKALAGVTSYEEVFGAIDVR</sequence>
<proteinExistence type="inferred from homology"/>
<evidence type="ECO:0000256" key="1">
    <source>
        <dbReference type="ARBA" id="ARBA00006611"/>
    </source>
</evidence>
<dbReference type="InterPro" id="IPR027417">
    <property type="entry name" value="P-loop_NTPase"/>
</dbReference>
<name>A0A6L5YAL9_9BACT</name>
<comment type="similarity">
    <text evidence="1">Belongs to the GSP E family.</text>
</comment>
<evidence type="ECO:0000256" key="2">
    <source>
        <dbReference type="ARBA" id="ARBA00022741"/>
    </source>
</evidence>
<dbReference type="PANTHER" id="PTHR30258">
    <property type="entry name" value="TYPE II SECRETION SYSTEM PROTEIN GSPE-RELATED"/>
    <property type="match status" value="1"/>
</dbReference>
<dbReference type="Pfam" id="PF00437">
    <property type="entry name" value="T2SSE"/>
    <property type="match status" value="1"/>
</dbReference>
<protein>
    <submittedName>
        <fullName evidence="5">Type II/IV secretion system protein</fullName>
    </submittedName>
</protein>
<dbReference type="PANTHER" id="PTHR30258:SF13">
    <property type="entry name" value="SECRETION PATHWAY ATPASE-RELATED"/>
    <property type="match status" value="1"/>
</dbReference>
<dbReference type="InterPro" id="IPR037257">
    <property type="entry name" value="T2SS_E_N_sf"/>
</dbReference>
<reference evidence="5 6" key="1">
    <citation type="submission" date="2019-08" db="EMBL/GenBank/DDBJ databases">
        <title>In-depth cultivation of the pig gut microbiome towards novel bacterial diversity and tailored functional studies.</title>
        <authorList>
            <person name="Wylensek D."/>
            <person name="Hitch T.C.A."/>
            <person name="Clavel T."/>
        </authorList>
    </citation>
    <scope>NUCLEOTIDE SEQUENCE [LARGE SCALE GENOMIC DNA]</scope>
    <source>
        <strain evidence="5 6">SM-530-WT-4B</strain>
    </source>
</reference>
<keyword evidence="3" id="KW-0067">ATP-binding</keyword>
<dbReference type="Gene3D" id="3.30.300.160">
    <property type="entry name" value="Type II secretion system, protein E, N-terminal domain"/>
    <property type="match status" value="1"/>
</dbReference>
<feature type="domain" description="Bacterial type II secretion system protein E" evidence="4">
    <location>
        <begin position="325"/>
        <end position="339"/>
    </location>
</feature>
<dbReference type="EMBL" id="VUNH01000003">
    <property type="protein sequence ID" value="MST55251.1"/>
    <property type="molecule type" value="Genomic_DNA"/>
</dbReference>
<gene>
    <name evidence="5" type="ORF">FYJ74_04255</name>
</gene>
<dbReference type="Gene3D" id="3.30.450.90">
    <property type="match status" value="1"/>
</dbReference>
<evidence type="ECO:0000256" key="3">
    <source>
        <dbReference type="ARBA" id="ARBA00022840"/>
    </source>
</evidence>
<keyword evidence="6" id="KW-1185">Reference proteome</keyword>
<dbReference type="SUPFAM" id="SSF52540">
    <property type="entry name" value="P-loop containing nucleoside triphosphate hydrolases"/>
    <property type="match status" value="1"/>
</dbReference>
<keyword evidence="2" id="KW-0547">Nucleotide-binding</keyword>
<organism evidence="5 6">
    <name type="scientific">Pyramidobacter porci</name>
    <dbReference type="NCBI Taxonomy" id="2605789"/>
    <lineage>
        <taxon>Bacteria</taxon>
        <taxon>Thermotogati</taxon>
        <taxon>Synergistota</taxon>
        <taxon>Synergistia</taxon>
        <taxon>Synergistales</taxon>
        <taxon>Dethiosulfovibrionaceae</taxon>
        <taxon>Pyramidobacter</taxon>
    </lineage>
</organism>
<dbReference type="SUPFAM" id="SSF160246">
    <property type="entry name" value="EspE N-terminal domain-like"/>
    <property type="match status" value="1"/>
</dbReference>
<dbReference type="FunFam" id="3.40.50.300:FF:000398">
    <property type="entry name" value="Type IV pilus assembly ATPase PilB"/>
    <property type="match status" value="1"/>
</dbReference>
<dbReference type="Gene3D" id="3.40.50.300">
    <property type="entry name" value="P-loop containing nucleotide triphosphate hydrolases"/>
    <property type="match status" value="1"/>
</dbReference>
<dbReference type="Proteomes" id="UP000473699">
    <property type="component" value="Unassembled WGS sequence"/>
</dbReference>
<dbReference type="GO" id="GO:0016887">
    <property type="term" value="F:ATP hydrolysis activity"/>
    <property type="evidence" value="ECO:0007669"/>
    <property type="project" value="TreeGrafter"/>
</dbReference>
<comment type="caution">
    <text evidence="5">The sequence shown here is derived from an EMBL/GenBank/DDBJ whole genome shotgun (WGS) entry which is preliminary data.</text>
</comment>
<dbReference type="CDD" id="cd01129">
    <property type="entry name" value="PulE-GspE-like"/>
    <property type="match status" value="1"/>
</dbReference>
<dbReference type="AlphaFoldDB" id="A0A6L5YAL9"/>
<dbReference type="GO" id="GO:0005886">
    <property type="term" value="C:plasma membrane"/>
    <property type="evidence" value="ECO:0007669"/>
    <property type="project" value="TreeGrafter"/>
</dbReference>
<evidence type="ECO:0000313" key="5">
    <source>
        <dbReference type="EMBL" id="MST55251.1"/>
    </source>
</evidence>